<feature type="compositionally biased region" description="Basic and acidic residues" evidence="1">
    <location>
        <begin position="48"/>
        <end position="64"/>
    </location>
</feature>
<name>A0AAW2HXG1_9NEOP</name>
<sequence>MERDESRPNSNEMQNDLNLLVFLNLSPEKREKAEESGTVRDGSAAAPPEERRRDQRESEKKKEEEAEEEEEEEAINPPAQFRGIKQSIGKKWRFVWITEGSDFSGFSPINFK</sequence>
<reference evidence="2" key="1">
    <citation type="journal article" date="2024" name="Gigascience">
        <title>Chromosome-level genome of the poultry shaft louse Menopon gallinae provides insight into the host-switching and adaptive evolution of parasitic lice.</title>
        <authorList>
            <person name="Xu Y."/>
            <person name="Ma L."/>
            <person name="Liu S."/>
            <person name="Liang Y."/>
            <person name="Liu Q."/>
            <person name="He Z."/>
            <person name="Tian L."/>
            <person name="Duan Y."/>
            <person name="Cai W."/>
            <person name="Li H."/>
            <person name="Song F."/>
        </authorList>
    </citation>
    <scope>NUCLEOTIDE SEQUENCE</scope>
    <source>
        <strain evidence="2">Cailab_2023a</strain>
    </source>
</reference>
<accession>A0AAW2HXG1</accession>
<dbReference type="EMBL" id="JARGDH010000002">
    <property type="protein sequence ID" value="KAL0274707.1"/>
    <property type="molecule type" value="Genomic_DNA"/>
</dbReference>
<feature type="region of interest" description="Disordered" evidence="1">
    <location>
        <begin position="1"/>
        <end position="82"/>
    </location>
</feature>
<evidence type="ECO:0000256" key="1">
    <source>
        <dbReference type="SAM" id="MobiDB-lite"/>
    </source>
</evidence>
<comment type="caution">
    <text evidence="2">The sequence shown here is derived from an EMBL/GenBank/DDBJ whole genome shotgun (WGS) entry which is preliminary data.</text>
</comment>
<gene>
    <name evidence="2" type="ORF">PYX00_002771</name>
</gene>
<protein>
    <submittedName>
        <fullName evidence="2">Uncharacterized protein</fullName>
    </submittedName>
</protein>
<feature type="compositionally biased region" description="Acidic residues" evidence="1">
    <location>
        <begin position="65"/>
        <end position="74"/>
    </location>
</feature>
<dbReference type="AlphaFoldDB" id="A0AAW2HXG1"/>
<proteinExistence type="predicted"/>
<feature type="compositionally biased region" description="Basic and acidic residues" evidence="1">
    <location>
        <begin position="27"/>
        <end position="38"/>
    </location>
</feature>
<feature type="compositionally biased region" description="Polar residues" evidence="1">
    <location>
        <begin position="8"/>
        <end position="17"/>
    </location>
</feature>
<evidence type="ECO:0000313" key="2">
    <source>
        <dbReference type="EMBL" id="KAL0274707.1"/>
    </source>
</evidence>
<organism evidence="2">
    <name type="scientific">Menopon gallinae</name>
    <name type="common">poultry shaft louse</name>
    <dbReference type="NCBI Taxonomy" id="328185"/>
    <lineage>
        <taxon>Eukaryota</taxon>
        <taxon>Metazoa</taxon>
        <taxon>Ecdysozoa</taxon>
        <taxon>Arthropoda</taxon>
        <taxon>Hexapoda</taxon>
        <taxon>Insecta</taxon>
        <taxon>Pterygota</taxon>
        <taxon>Neoptera</taxon>
        <taxon>Paraneoptera</taxon>
        <taxon>Psocodea</taxon>
        <taxon>Troctomorpha</taxon>
        <taxon>Phthiraptera</taxon>
        <taxon>Amblycera</taxon>
        <taxon>Menoponidae</taxon>
        <taxon>Menopon</taxon>
    </lineage>
</organism>